<comment type="caution">
    <text evidence="3">The sequence shown here is derived from an EMBL/GenBank/DDBJ whole genome shotgun (WGS) entry which is preliminary data.</text>
</comment>
<feature type="region of interest" description="Disordered" evidence="1">
    <location>
        <begin position="85"/>
        <end position="120"/>
    </location>
</feature>
<accession>A0A934WUQ5</accession>
<dbReference type="RefSeq" id="WP_201428954.1">
    <property type="nucleotide sequence ID" value="NZ_JAEQMG010000198.1"/>
</dbReference>
<evidence type="ECO:0000313" key="3">
    <source>
        <dbReference type="EMBL" id="MBK6090298.1"/>
    </source>
</evidence>
<feature type="non-terminal residue" evidence="3">
    <location>
        <position position="253"/>
    </location>
</feature>
<evidence type="ECO:0000259" key="2">
    <source>
        <dbReference type="Pfam" id="PF00542"/>
    </source>
</evidence>
<dbReference type="GO" id="GO:0006412">
    <property type="term" value="P:translation"/>
    <property type="evidence" value="ECO:0007669"/>
    <property type="project" value="InterPro"/>
</dbReference>
<dbReference type="InterPro" id="IPR014719">
    <property type="entry name" value="Ribosomal_bL12_C/ClpS-like"/>
</dbReference>
<dbReference type="Proteomes" id="UP000633365">
    <property type="component" value="Unassembled WGS sequence"/>
</dbReference>
<keyword evidence="3" id="KW-0689">Ribosomal protein</keyword>
<dbReference type="Gene3D" id="1.10.510.10">
    <property type="entry name" value="Transferase(Phosphotransferase) domain 1"/>
    <property type="match status" value="1"/>
</dbReference>
<dbReference type="Gene3D" id="3.30.1390.10">
    <property type="match status" value="1"/>
</dbReference>
<dbReference type="InterPro" id="IPR013823">
    <property type="entry name" value="Ribosomal_bL12_C"/>
</dbReference>
<dbReference type="AlphaFoldDB" id="A0A934WUQ5"/>
<dbReference type="GO" id="GO:0003735">
    <property type="term" value="F:structural constituent of ribosome"/>
    <property type="evidence" value="ECO:0007669"/>
    <property type="project" value="InterPro"/>
</dbReference>
<reference evidence="3" key="1">
    <citation type="submission" date="2021-01" db="EMBL/GenBank/DDBJ databases">
        <title>Genome public.</title>
        <authorList>
            <person name="Liu C."/>
            <person name="Sun Q."/>
        </authorList>
    </citation>
    <scope>NUCLEOTIDE SEQUENCE</scope>
    <source>
        <strain evidence="3">M6</strain>
    </source>
</reference>
<dbReference type="EMBL" id="JAEQMG010000198">
    <property type="protein sequence ID" value="MBK6090298.1"/>
    <property type="molecule type" value="Genomic_DNA"/>
</dbReference>
<keyword evidence="4" id="KW-1185">Reference proteome</keyword>
<feature type="domain" description="Large ribosomal subunit protein bL12 C-terminal" evidence="2">
    <location>
        <begin position="8"/>
        <end position="61"/>
    </location>
</feature>
<sequence>MATNYIKIISCGSNYLQAIRVIRQITGLGLKDAMDLADNLPIDLFATDQQIKELKSAGATVAEQPITTSGYASSTTRTVTTSSNYSTKTVNSTNSTASSIPQRSFNTQQSSATKRSLPPNTYLGMSGKQYQLSSKLGSGGEGGIFAVSGDSSKVAKIYHSDRVSKELEEKLRYMVNKPPRTEVLSQVAWPMDVLYDGSNKFIGFVMPKLTIDADLGEIYVYPPKGAAVMPYNYKLIIAMNICSVIHAVHQAGY</sequence>
<evidence type="ECO:0000313" key="4">
    <source>
        <dbReference type="Proteomes" id="UP000633365"/>
    </source>
</evidence>
<proteinExistence type="predicted"/>
<name>A0A934WUQ5_9FIRM</name>
<dbReference type="Pfam" id="PF00542">
    <property type="entry name" value="Ribosomal_L12"/>
    <property type="match status" value="1"/>
</dbReference>
<feature type="compositionally biased region" description="Polar residues" evidence="1">
    <location>
        <begin position="88"/>
        <end position="114"/>
    </location>
</feature>
<gene>
    <name evidence="3" type="ORF">JKK62_16925</name>
</gene>
<protein>
    <submittedName>
        <fullName evidence="3">Ribosomal protein L7/L12</fullName>
    </submittedName>
</protein>
<organism evidence="3 4">
    <name type="scientific">Ruminococcus difficilis</name>
    <dbReference type="NCBI Taxonomy" id="2763069"/>
    <lineage>
        <taxon>Bacteria</taxon>
        <taxon>Bacillati</taxon>
        <taxon>Bacillota</taxon>
        <taxon>Clostridia</taxon>
        <taxon>Eubacteriales</taxon>
        <taxon>Oscillospiraceae</taxon>
        <taxon>Ruminococcus</taxon>
    </lineage>
</organism>
<evidence type="ECO:0000256" key="1">
    <source>
        <dbReference type="SAM" id="MobiDB-lite"/>
    </source>
</evidence>
<dbReference type="SUPFAM" id="SSF54736">
    <property type="entry name" value="ClpS-like"/>
    <property type="match status" value="1"/>
</dbReference>
<keyword evidence="3" id="KW-0687">Ribonucleoprotein</keyword>
<dbReference type="GO" id="GO:0005840">
    <property type="term" value="C:ribosome"/>
    <property type="evidence" value="ECO:0007669"/>
    <property type="project" value="UniProtKB-KW"/>
</dbReference>